<organism evidence="1 2">
    <name type="scientific">Streptomyces griseoloalbus</name>
    <dbReference type="NCBI Taxonomy" id="67303"/>
    <lineage>
        <taxon>Bacteria</taxon>
        <taxon>Bacillati</taxon>
        <taxon>Actinomycetota</taxon>
        <taxon>Actinomycetes</taxon>
        <taxon>Kitasatosporales</taxon>
        <taxon>Streptomycetaceae</taxon>
        <taxon>Streptomyces</taxon>
    </lineage>
</organism>
<dbReference type="Proteomes" id="UP001551582">
    <property type="component" value="Unassembled WGS sequence"/>
</dbReference>
<protein>
    <submittedName>
        <fullName evidence="1">Uncharacterized protein</fullName>
    </submittedName>
</protein>
<dbReference type="RefSeq" id="WP_359985845.1">
    <property type="nucleotide sequence ID" value="NZ_JBEZLS010000022.1"/>
</dbReference>
<accession>A0ABV3EBF1</accession>
<evidence type="ECO:0000313" key="2">
    <source>
        <dbReference type="Proteomes" id="UP001551582"/>
    </source>
</evidence>
<keyword evidence="2" id="KW-1185">Reference proteome</keyword>
<evidence type="ECO:0000313" key="1">
    <source>
        <dbReference type="EMBL" id="MEU9354480.1"/>
    </source>
</evidence>
<dbReference type="EMBL" id="JBEZLS010000022">
    <property type="protein sequence ID" value="MEU9354480.1"/>
    <property type="molecule type" value="Genomic_DNA"/>
</dbReference>
<sequence length="40" mass="4109">MRSRPGTDAAQRLVIAVATGAVAEAEVISEALRGVPSRAM</sequence>
<proteinExistence type="predicted"/>
<name>A0ABV3EBF1_9ACTN</name>
<reference evidence="1 2" key="1">
    <citation type="submission" date="2024-06" db="EMBL/GenBank/DDBJ databases">
        <title>The Natural Products Discovery Center: Release of the First 8490 Sequenced Strains for Exploring Actinobacteria Biosynthetic Diversity.</title>
        <authorList>
            <person name="Kalkreuter E."/>
            <person name="Kautsar S.A."/>
            <person name="Yang D."/>
            <person name="Bader C.D."/>
            <person name="Teijaro C.N."/>
            <person name="Fluegel L."/>
            <person name="Davis C.M."/>
            <person name="Simpson J.R."/>
            <person name="Lauterbach L."/>
            <person name="Steele A.D."/>
            <person name="Gui C."/>
            <person name="Meng S."/>
            <person name="Li G."/>
            <person name="Viehrig K."/>
            <person name="Ye F."/>
            <person name="Su P."/>
            <person name="Kiefer A.F."/>
            <person name="Nichols A."/>
            <person name="Cepeda A.J."/>
            <person name="Yan W."/>
            <person name="Fan B."/>
            <person name="Jiang Y."/>
            <person name="Adhikari A."/>
            <person name="Zheng C.-J."/>
            <person name="Schuster L."/>
            <person name="Cowan T.M."/>
            <person name="Smanski M.J."/>
            <person name="Chevrette M.G."/>
            <person name="De Carvalho L.P.S."/>
            <person name="Shen B."/>
        </authorList>
    </citation>
    <scope>NUCLEOTIDE SEQUENCE [LARGE SCALE GENOMIC DNA]</scope>
    <source>
        <strain evidence="1 2">NPDC048274</strain>
    </source>
</reference>
<comment type="caution">
    <text evidence="1">The sequence shown here is derived from an EMBL/GenBank/DDBJ whole genome shotgun (WGS) entry which is preliminary data.</text>
</comment>
<gene>
    <name evidence="1" type="ORF">AB0D65_26755</name>
</gene>